<keyword evidence="3" id="KW-0813">Transport</keyword>
<dbReference type="GO" id="GO:0005635">
    <property type="term" value="C:nuclear envelope"/>
    <property type="evidence" value="ECO:0007669"/>
    <property type="project" value="TreeGrafter"/>
</dbReference>
<reference evidence="4 5" key="1">
    <citation type="submission" date="2018-11" db="EMBL/GenBank/DDBJ databases">
        <authorList>
            <consortium name="Pathogen Informatics"/>
        </authorList>
    </citation>
    <scope>NUCLEOTIDE SEQUENCE [LARGE SCALE GENOMIC DNA]</scope>
    <source>
        <strain>Denwood</strain>
        <strain evidence="5">Zambia</strain>
    </source>
</reference>
<evidence type="ECO:0000313" key="4">
    <source>
        <dbReference type="EMBL" id="VDP72249.1"/>
    </source>
</evidence>
<name>A0A3P8JWD1_9TREM</name>
<protein>
    <submittedName>
        <fullName evidence="4">Uncharacterized protein</fullName>
    </submittedName>
</protein>
<dbReference type="InterPro" id="IPR011989">
    <property type="entry name" value="ARM-like"/>
</dbReference>
<accession>A0A3P8JWD1</accession>
<organism evidence="4 5">
    <name type="scientific">Schistosoma mattheei</name>
    <dbReference type="NCBI Taxonomy" id="31246"/>
    <lineage>
        <taxon>Eukaryota</taxon>
        <taxon>Metazoa</taxon>
        <taxon>Spiralia</taxon>
        <taxon>Lophotrochozoa</taxon>
        <taxon>Platyhelminthes</taxon>
        <taxon>Trematoda</taxon>
        <taxon>Digenea</taxon>
        <taxon>Strigeidida</taxon>
        <taxon>Schistosomatoidea</taxon>
        <taxon>Schistosomatidae</taxon>
        <taxon>Schistosoma</taxon>
    </lineage>
</organism>
<evidence type="ECO:0000256" key="1">
    <source>
        <dbReference type="ARBA" id="ARBA00004496"/>
    </source>
</evidence>
<evidence type="ECO:0000256" key="2">
    <source>
        <dbReference type="ARBA" id="ARBA00022490"/>
    </source>
</evidence>
<dbReference type="GO" id="GO:0005829">
    <property type="term" value="C:cytosol"/>
    <property type="evidence" value="ECO:0007669"/>
    <property type="project" value="TreeGrafter"/>
</dbReference>
<keyword evidence="3" id="KW-0653">Protein transport</keyword>
<dbReference type="PANTHER" id="PTHR10997">
    <property type="entry name" value="IMPORTIN-7, 8, 11"/>
    <property type="match status" value="1"/>
</dbReference>
<evidence type="ECO:0000313" key="5">
    <source>
        <dbReference type="Proteomes" id="UP000269396"/>
    </source>
</evidence>
<dbReference type="Gene3D" id="1.25.10.10">
    <property type="entry name" value="Leucine-rich Repeat Variant"/>
    <property type="match status" value="1"/>
</dbReference>
<sequence>MAVVFIVRSLSGLLELLRQTEFDDLNSVIEILIHTFEKEIVPIASEVMQTLSDTFHQLVIKSEYELNRELIELEDTEDLFEYRSIVATSVLDNMESILQVGEDNENLVAQLEPIVVHLIQSIFNHKLSVFFDEALTFIFSLTTNKISPLLWQLFDQLYPVFKKDACECFSGLLPVDLVVVKIETCILSVFSMDDQERLQMHAAKLLEVILLDYRGQVNQYVPKYVELALTRLTRPLVSSELRTLCMQVVIAGLLYSPMDMLHMMIEHPWPGTEVNILSEFLKRWIEDADCFLG</sequence>
<keyword evidence="2" id="KW-0963">Cytoplasm</keyword>
<dbReference type="PANTHER" id="PTHR10997:SF18">
    <property type="entry name" value="D-IMPORTIN 7_RANBP7"/>
    <property type="match status" value="1"/>
</dbReference>
<evidence type="ECO:0000256" key="3">
    <source>
        <dbReference type="ARBA" id="ARBA00022927"/>
    </source>
</evidence>
<keyword evidence="5" id="KW-1185">Reference proteome</keyword>
<comment type="subcellular location">
    <subcellularLocation>
        <location evidence="1">Cytoplasm</location>
    </subcellularLocation>
</comment>
<dbReference type="Proteomes" id="UP000269396">
    <property type="component" value="Unassembled WGS sequence"/>
</dbReference>
<dbReference type="InterPro" id="IPR016024">
    <property type="entry name" value="ARM-type_fold"/>
</dbReference>
<dbReference type="SUPFAM" id="SSF48371">
    <property type="entry name" value="ARM repeat"/>
    <property type="match status" value="1"/>
</dbReference>
<proteinExistence type="predicted"/>
<dbReference type="AlphaFoldDB" id="A0A3P8JWD1"/>
<dbReference type="EMBL" id="UZAL01037624">
    <property type="protein sequence ID" value="VDP72249.1"/>
    <property type="molecule type" value="Genomic_DNA"/>
</dbReference>
<dbReference type="GO" id="GO:0006606">
    <property type="term" value="P:protein import into nucleus"/>
    <property type="evidence" value="ECO:0007669"/>
    <property type="project" value="TreeGrafter"/>
</dbReference>
<gene>
    <name evidence="4" type="ORF">SMTD_LOCUS16757</name>
</gene>